<evidence type="ECO:0000256" key="5">
    <source>
        <dbReference type="ARBA" id="ARBA00022679"/>
    </source>
</evidence>
<dbReference type="AlphaFoldDB" id="A0A507EDR7"/>
<keyword evidence="10" id="KW-0594">Phospholipid biosynthesis</keyword>
<feature type="transmembrane region" description="Helical" evidence="14">
    <location>
        <begin position="299"/>
        <end position="320"/>
    </location>
</feature>
<dbReference type="GO" id="GO:0016020">
    <property type="term" value="C:membrane"/>
    <property type="evidence" value="ECO:0007669"/>
    <property type="project" value="UniProtKB-SubCell"/>
</dbReference>
<dbReference type="GO" id="GO:0006656">
    <property type="term" value="P:phosphatidylcholine biosynthetic process"/>
    <property type="evidence" value="ECO:0007669"/>
    <property type="project" value="TreeGrafter"/>
</dbReference>
<comment type="caution">
    <text evidence="15">The sequence shown here is derived from an EMBL/GenBank/DDBJ whole genome shotgun (WGS) entry which is preliminary data.</text>
</comment>
<dbReference type="PANTHER" id="PTHR31201">
    <property type="entry name" value="OS01G0585100 PROTEIN"/>
    <property type="match status" value="1"/>
</dbReference>
<feature type="transmembrane region" description="Helical" evidence="14">
    <location>
        <begin position="171"/>
        <end position="188"/>
    </location>
</feature>
<evidence type="ECO:0000256" key="2">
    <source>
        <dbReference type="ARBA" id="ARBA00006675"/>
    </source>
</evidence>
<sequence>MTHPLSEDATANALPNLHIPSSSSDSYSASPTSSITSSPAGSPQRGGTPNVITKEVPPSSSPTAALESLDLDLDFSSLSAFDLVGSDWTSLLSLAFRAQRSKIEETPVGRHVKSKLLAAQQRLIHTQLRIMSNQRTPAAVKNRDKFAFVLGVTNMWVTAVLLGMLPTALPAFYILKIAILLPTRLVLYRRKRFHYFMFDMCYYVNALLILLILLPGAHSNLFCATWGLSTGPVLIAIAAWKNSLVFHSLDKLTSLLIHFDPPLTLFALRWVVNKNTTTPSWIFPPHLLALSSDPPDVSFMQLTAVSLAMYLFWQAVYWTFVWTMRADKIASGYATSTTWMLGNPKSAMSKAVKRVPKAYQPAMFMFIQWLYTVLTVSVTYAFYHYKYLHGAALVISLGFATWNGANYYFEVFSRRYIEELVALEKELEGVGRKDAEARAEDKKDGVVPEQQPLVNGVLTPKEKDI</sequence>
<keyword evidence="5" id="KW-0808">Transferase</keyword>
<keyword evidence="7 14" id="KW-1133">Transmembrane helix</keyword>
<dbReference type="EMBL" id="QEAQ01000003">
    <property type="protein sequence ID" value="TPX62329.1"/>
    <property type="molecule type" value="Genomic_DNA"/>
</dbReference>
<gene>
    <name evidence="15" type="ORF">PhCBS80983_g00441</name>
</gene>
<organism evidence="15 16">
    <name type="scientific">Powellomyces hirtus</name>
    <dbReference type="NCBI Taxonomy" id="109895"/>
    <lineage>
        <taxon>Eukaryota</taxon>
        <taxon>Fungi</taxon>
        <taxon>Fungi incertae sedis</taxon>
        <taxon>Chytridiomycota</taxon>
        <taxon>Chytridiomycota incertae sedis</taxon>
        <taxon>Chytridiomycetes</taxon>
        <taxon>Spizellomycetales</taxon>
        <taxon>Powellomycetaceae</taxon>
        <taxon>Powellomyces</taxon>
    </lineage>
</organism>
<feature type="transmembrane region" description="Helical" evidence="14">
    <location>
        <begin position="200"/>
        <end position="218"/>
    </location>
</feature>
<evidence type="ECO:0000256" key="10">
    <source>
        <dbReference type="ARBA" id="ARBA00023209"/>
    </source>
</evidence>
<dbReference type="Proteomes" id="UP000318582">
    <property type="component" value="Unassembled WGS sequence"/>
</dbReference>
<proteinExistence type="inferred from homology"/>
<keyword evidence="8" id="KW-0443">Lipid metabolism</keyword>
<evidence type="ECO:0000256" key="9">
    <source>
        <dbReference type="ARBA" id="ARBA00023136"/>
    </source>
</evidence>
<dbReference type="PANTHER" id="PTHR31201:SF1">
    <property type="entry name" value="GLYCEROPHOSPHOCHOLINE ACYLTRANSFERASE 1"/>
    <property type="match status" value="1"/>
</dbReference>
<dbReference type="InterPro" id="IPR021261">
    <property type="entry name" value="GPCAT"/>
</dbReference>
<keyword evidence="9 14" id="KW-0472">Membrane</keyword>
<evidence type="ECO:0000256" key="8">
    <source>
        <dbReference type="ARBA" id="ARBA00023098"/>
    </source>
</evidence>
<feature type="region of interest" description="Disordered" evidence="13">
    <location>
        <begin position="431"/>
        <end position="465"/>
    </location>
</feature>
<keyword evidence="4" id="KW-0444">Lipid biosynthesis</keyword>
<feature type="compositionally biased region" description="Basic and acidic residues" evidence="13">
    <location>
        <begin position="431"/>
        <end position="446"/>
    </location>
</feature>
<comment type="similarity">
    <text evidence="2">Belongs to the GPC1 family.</text>
</comment>
<keyword evidence="6 14" id="KW-0812">Transmembrane</keyword>
<accession>A0A507EDR7</accession>
<dbReference type="GO" id="GO:0016746">
    <property type="term" value="F:acyltransferase activity"/>
    <property type="evidence" value="ECO:0007669"/>
    <property type="project" value="UniProtKB-KW"/>
</dbReference>
<evidence type="ECO:0000256" key="13">
    <source>
        <dbReference type="SAM" id="MobiDB-lite"/>
    </source>
</evidence>
<feature type="transmembrane region" description="Helical" evidence="14">
    <location>
        <begin position="363"/>
        <end position="383"/>
    </location>
</feature>
<feature type="transmembrane region" description="Helical" evidence="14">
    <location>
        <begin position="389"/>
        <end position="409"/>
    </location>
</feature>
<evidence type="ECO:0000256" key="1">
    <source>
        <dbReference type="ARBA" id="ARBA00004141"/>
    </source>
</evidence>
<keyword evidence="16" id="KW-1185">Reference proteome</keyword>
<keyword evidence="11" id="KW-1208">Phospholipid metabolism</keyword>
<evidence type="ECO:0000256" key="14">
    <source>
        <dbReference type="SAM" id="Phobius"/>
    </source>
</evidence>
<name>A0A507EDR7_9FUNG</name>
<reference evidence="15 16" key="1">
    <citation type="journal article" date="2019" name="Sci. Rep.">
        <title>Comparative genomics of chytrid fungi reveal insights into the obligate biotrophic and pathogenic lifestyle of Synchytrium endobioticum.</title>
        <authorList>
            <person name="van de Vossenberg B.T.L.H."/>
            <person name="Warris S."/>
            <person name="Nguyen H.D.T."/>
            <person name="van Gent-Pelzer M.P.E."/>
            <person name="Joly D.L."/>
            <person name="van de Geest H.C."/>
            <person name="Bonants P.J.M."/>
            <person name="Smith D.S."/>
            <person name="Levesque C.A."/>
            <person name="van der Lee T.A.J."/>
        </authorList>
    </citation>
    <scope>NUCLEOTIDE SEQUENCE [LARGE SCALE GENOMIC DNA]</scope>
    <source>
        <strain evidence="15 16">CBS 809.83</strain>
    </source>
</reference>
<evidence type="ECO:0000256" key="11">
    <source>
        <dbReference type="ARBA" id="ARBA00023264"/>
    </source>
</evidence>
<evidence type="ECO:0000256" key="3">
    <source>
        <dbReference type="ARBA" id="ARBA00019082"/>
    </source>
</evidence>
<evidence type="ECO:0000256" key="4">
    <source>
        <dbReference type="ARBA" id="ARBA00022516"/>
    </source>
</evidence>
<protein>
    <recommendedName>
        <fullName evidence="3">Glycerophosphocholine acyltransferase 1</fullName>
    </recommendedName>
</protein>
<dbReference type="Pfam" id="PF10998">
    <property type="entry name" value="DUF2838"/>
    <property type="match status" value="1"/>
</dbReference>
<evidence type="ECO:0000256" key="6">
    <source>
        <dbReference type="ARBA" id="ARBA00022692"/>
    </source>
</evidence>
<evidence type="ECO:0000256" key="12">
    <source>
        <dbReference type="ARBA" id="ARBA00023315"/>
    </source>
</evidence>
<feature type="transmembrane region" description="Helical" evidence="14">
    <location>
        <begin position="146"/>
        <end position="165"/>
    </location>
</feature>
<feature type="region of interest" description="Disordered" evidence="13">
    <location>
        <begin position="1"/>
        <end position="63"/>
    </location>
</feature>
<keyword evidence="12" id="KW-0012">Acyltransferase</keyword>
<comment type="subcellular location">
    <subcellularLocation>
        <location evidence="1">Membrane</location>
        <topology evidence="1">Multi-pass membrane protein</topology>
    </subcellularLocation>
</comment>
<evidence type="ECO:0000256" key="7">
    <source>
        <dbReference type="ARBA" id="ARBA00022989"/>
    </source>
</evidence>
<evidence type="ECO:0000313" key="15">
    <source>
        <dbReference type="EMBL" id="TPX62329.1"/>
    </source>
</evidence>
<evidence type="ECO:0000313" key="16">
    <source>
        <dbReference type="Proteomes" id="UP000318582"/>
    </source>
</evidence>
<feature type="compositionally biased region" description="Low complexity" evidence="13">
    <location>
        <begin position="19"/>
        <end position="43"/>
    </location>
</feature>